<name>A0A2C6LG96_9APIC</name>
<evidence type="ECO:0000256" key="2">
    <source>
        <dbReference type="ARBA" id="ARBA00022679"/>
    </source>
</evidence>
<keyword evidence="9" id="KW-1185">Reference proteome</keyword>
<keyword evidence="5" id="KW-0067">ATP-binding</keyword>
<dbReference type="GO" id="GO:0004674">
    <property type="term" value="F:protein serine/threonine kinase activity"/>
    <property type="evidence" value="ECO:0007669"/>
    <property type="project" value="UniProtKB-KW"/>
</dbReference>
<dbReference type="Gene3D" id="1.10.510.10">
    <property type="entry name" value="Transferase(Phosphotransferase) domain 1"/>
    <property type="match status" value="1"/>
</dbReference>
<evidence type="ECO:0000256" key="6">
    <source>
        <dbReference type="SAM" id="SignalP"/>
    </source>
</evidence>
<keyword evidence="1" id="KW-0723">Serine/threonine-protein kinase</keyword>
<feature type="chain" id="PRO_5012225927" evidence="6">
    <location>
        <begin position="24"/>
        <end position="168"/>
    </location>
</feature>
<dbReference type="Pfam" id="PF00069">
    <property type="entry name" value="Pkinase"/>
    <property type="match status" value="1"/>
</dbReference>
<keyword evidence="2" id="KW-0808">Transferase</keyword>
<keyword evidence="6" id="KW-0732">Signal</keyword>
<dbReference type="GeneID" id="94423684"/>
<sequence>MWAFGVMIYLMLFGRYPFEGAKAGQIAREVQNKQLDWTSKECLHLTECCIDFLSRLLDRNQKTRLTAAQALRHPWISSSSPLKQLSVINRETLELARRLSVDSEHIGGSRVAARVNSKMAMADKEFRKTTGWLHSCEQELGTGAFLFRLCRSLVGSRDGCLRDRYRDM</sequence>
<dbReference type="PROSITE" id="PS50011">
    <property type="entry name" value="PROTEIN_KINASE_DOM"/>
    <property type="match status" value="1"/>
</dbReference>
<evidence type="ECO:0000313" key="8">
    <source>
        <dbReference type="EMBL" id="PHJ25888.1"/>
    </source>
</evidence>
<dbReference type="AlphaFoldDB" id="A0A2C6LG96"/>
<evidence type="ECO:0000256" key="5">
    <source>
        <dbReference type="ARBA" id="ARBA00022840"/>
    </source>
</evidence>
<evidence type="ECO:0000256" key="4">
    <source>
        <dbReference type="ARBA" id="ARBA00022777"/>
    </source>
</evidence>
<proteinExistence type="predicted"/>
<comment type="caution">
    <text evidence="8">The sequence shown here is derived from an EMBL/GenBank/DDBJ whole genome shotgun (WGS) entry which is preliminary data.</text>
</comment>
<dbReference type="SUPFAM" id="SSF56112">
    <property type="entry name" value="Protein kinase-like (PK-like)"/>
    <property type="match status" value="1"/>
</dbReference>
<protein>
    <submittedName>
        <fullName evidence="8">Ulk kinase</fullName>
    </submittedName>
</protein>
<evidence type="ECO:0000313" key="9">
    <source>
        <dbReference type="Proteomes" id="UP000221165"/>
    </source>
</evidence>
<dbReference type="GO" id="GO:0005524">
    <property type="term" value="F:ATP binding"/>
    <property type="evidence" value="ECO:0007669"/>
    <property type="project" value="UniProtKB-KW"/>
</dbReference>
<dbReference type="VEuPathDB" id="ToxoDB:CSUI_000239"/>
<dbReference type="InterPro" id="IPR011009">
    <property type="entry name" value="Kinase-like_dom_sf"/>
</dbReference>
<dbReference type="InterPro" id="IPR050205">
    <property type="entry name" value="CDPK_Ser/Thr_kinases"/>
</dbReference>
<feature type="signal peptide" evidence="6">
    <location>
        <begin position="1"/>
        <end position="23"/>
    </location>
</feature>
<feature type="domain" description="Protein kinase" evidence="7">
    <location>
        <begin position="1"/>
        <end position="76"/>
    </location>
</feature>
<reference evidence="8 9" key="1">
    <citation type="journal article" date="2017" name="Int. J. Parasitol.">
        <title>The genome of the protozoan parasite Cystoisospora suis and a reverse vaccinology approach to identify vaccine candidates.</title>
        <authorList>
            <person name="Palmieri N."/>
            <person name="Shrestha A."/>
            <person name="Ruttkowski B."/>
            <person name="Beck T."/>
            <person name="Vogl C."/>
            <person name="Tomley F."/>
            <person name="Blake D.P."/>
            <person name="Joachim A."/>
        </authorList>
    </citation>
    <scope>NUCLEOTIDE SEQUENCE [LARGE SCALE GENOMIC DNA]</scope>
    <source>
        <strain evidence="8 9">Wien I</strain>
    </source>
</reference>
<keyword evidence="3" id="KW-0547">Nucleotide-binding</keyword>
<organism evidence="8 9">
    <name type="scientific">Cystoisospora suis</name>
    <dbReference type="NCBI Taxonomy" id="483139"/>
    <lineage>
        <taxon>Eukaryota</taxon>
        <taxon>Sar</taxon>
        <taxon>Alveolata</taxon>
        <taxon>Apicomplexa</taxon>
        <taxon>Conoidasida</taxon>
        <taxon>Coccidia</taxon>
        <taxon>Eucoccidiorida</taxon>
        <taxon>Eimeriorina</taxon>
        <taxon>Sarcocystidae</taxon>
        <taxon>Cystoisospora</taxon>
    </lineage>
</organism>
<evidence type="ECO:0000259" key="7">
    <source>
        <dbReference type="PROSITE" id="PS50011"/>
    </source>
</evidence>
<keyword evidence="4 8" id="KW-0418">Kinase</keyword>
<dbReference type="Proteomes" id="UP000221165">
    <property type="component" value="Unassembled WGS sequence"/>
</dbReference>
<accession>A0A2C6LG96</accession>
<dbReference type="PANTHER" id="PTHR24349">
    <property type="entry name" value="SERINE/THREONINE-PROTEIN KINASE"/>
    <property type="match status" value="1"/>
</dbReference>
<gene>
    <name evidence="8" type="ORF">CSUI_000239</name>
</gene>
<dbReference type="InterPro" id="IPR000719">
    <property type="entry name" value="Prot_kinase_dom"/>
</dbReference>
<evidence type="ECO:0000256" key="1">
    <source>
        <dbReference type="ARBA" id="ARBA00022527"/>
    </source>
</evidence>
<evidence type="ECO:0000256" key="3">
    <source>
        <dbReference type="ARBA" id="ARBA00022741"/>
    </source>
</evidence>
<dbReference type="RefSeq" id="XP_067927534.1">
    <property type="nucleotide sequence ID" value="XM_068060473.1"/>
</dbReference>
<dbReference type="EMBL" id="MIGC01000111">
    <property type="protein sequence ID" value="PHJ25888.1"/>
    <property type="molecule type" value="Genomic_DNA"/>
</dbReference>
<dbReference type="OrthoDB" id="193931at2759"/>